<keyword evidence="2" id="KW-1185">Reference proteome</keyword>
<protein>
    <submittedName>
        <fullName evidence="1">Uncharacterized protein</fullName>
    </submittedName>
</protein>
<accession>A0A917PFJ9</accession>
<dbReference type="EMBL" id="BMOE01000005">
    <property type="protein sequence ID" value="GGJ75152.1"/>
    <property type="molecule type" value="Genomic_DNA"/>
</dbReference>
<dbReference type="Proteomes" id="UP000635726">
    <property type="component" value="Unassembled WGS sequence"/>
</dbReference>
<sequence>MLCLLLLAPLLGGCRYTFLPLVPPPAQITLPTRIVTATLRREGDDLIVTAALSGQFRAGYLSVVWYRDDTEQGRDSVYLDVAQRSAEFRLAAPQKGSYRALLSHDGVLLRQVELLENGDL</sequence>
<organism evidence="1 2">
    <name type="scientific">Deinococcus aquiradiocola</name>
    <dbReference type="NCBI Taxonomy" id="393059"/>
    <lineage>
        <taxon>Bacteria</taxon>
        <taxon>Thermotogati</taxon>
        <taxon>Deinococcota</taxon>
        <taxon>Deinococci</taxon>
        <taxon>Deinococcales</taxon>
        <taxon>Deinococcaceae</taxon>
        <taxon>Deinococcus</taxon>
    </lineage>
</organism>
<evidence type="ECO:0000313" key="1">
    <source>
        <dbReference type="EMBL" id="GGJ75152.1"/>
    </source>
</evidence>
<gene>
    <name evidence="1" type="ORF">GCM10008939_19320</name>
</gene>
<name>A0A917PFJ9_9DEIO</name>
<proteinExistence type="predicted"/>
<reference evidence="1" key="1">
    <citation type="journal article" date="2014" name="Int. J. Syst. Evol. Microbiol.">
        <title>Complete genome sequence of Corynebacterium casei LMG S-19264T (=DSM 44701T), isolated from a smear-ripened cheese.</title>
        <authorList>
            <consortium name="US DOE Joint Genome Institute (JGI-PGF)"/>
            <person name="Walter F."/>
            <person name="Albersmeier A."/>
            <person name="Kalinowski J."/>
            <person name="Ruckert C."/>
        </authorList>
    </citation>
    <scope>NUCLEOTIDE SEQUENCE</scope>
    <source>
        <strain evidence="1">JCM 14371</strain>
    </source>
</reference>
<reference evidence="1" key="2">
    <citation type="submission" date="2020-09" db="EMBL/GenBank/DDBJ databases">
        <authorList>
            <person name="Sun Q."/>
            <person name="Ohkuma M."/>
        </authorList>
    </citation>
    <scope>NUCLEOTIDE SEQUENCE</scope>
    <source>
        <strain evidence="1">JCM 14371</strain>
    </source>
</reference>
<evidence type="ECO:0000313" key="2">
    <source>
        <dbReference type="Proteomes" id="UP000635726"/>
    </source>
</evidence>
<dbReference type="AlphaFoldDB" id="A0A917PFJ9"/>
<comment type="caution">
    <text evidence="1">The sequence shown here is derived from an EMBL/GenBank/DDBJ whole genome shotgun (WGS) entry which is preliminary data.</text>
</comment>